<evidence type="ECO:0000256" key="1">
    <source>
        <dbReference type="SAM" id="Phobius"/>
    </source>
</evidence>
<reference evidence="2 3" key="1">
    <citation type="journal article" date="2021" name="Comput. Struct. Biotechnol. J.">
        <title>De novo genome assembly of the potent medicinal plant Rehmannia glutinosa using nanopore technology.</title>
        <authorList>
            <person name="Ma L."/>
            <person name="Dong C."/>
            <person name="Song C."/>
            <person name="Wang X."/>
            <person name="Zheng X."/>
            <person name="Niu Y."/>
            <person name="Chen S."/>
            <person name="Feng W."/>
        </authorList>
    </citation>
    <scope>NUCLEOTIDE SEQUENCE [LARGE SCALE GENOMIC DNA]</scope>
    <source>
        <strain evidence="2">DH-2019</strain>
    </source>
</reference>
<keyword evidence="3" id="KW-1185">Reference proteome</keyword>
<organism evidence="2 3">
    <name type="scientific">Rehmannia glutinosa</name>
    <name type="common">Chinese foxglove</name>
    <dbReference type="NCBI Taxonomy" id="99300"/>
    <lineage>
        <taxon>Eukaryota</taxon>
        <taxon>Viridiplantae</taxon>
        <taxon>Streptophyta</taxon>
        <taxon>Embryophyta</taxon>
        <taxon>Tracheophyta</taxon>
        <taxon>Spermatophyta</taxon>
        <taxon>Magnoliopsida</taxon>
        <taxon>eudicotyledons</taxon>
        <taxon>Gunneridae</taxon>
        <taxon>Pentapetalae</taxon>
        <taxon>asterids</taxon>
        <taxon>lamiids</taxon>
        <taxon>Lamiales</taxon>
        <taxon>Orobanchaceae</taxon>
        <taxon>Rehmannieae</taxon>
        <taxon>Rehmannia</taxon>
    </lineage>
</organism>
<comment type="caution">
    <text evidence="2">The sequence shown here is derived from an EMBL/GenBank/DDBJ whole genome shotgun (WGS) entry which is preliminary data.</text>
</comment>
<gene>
    <name evidence="2" type="ORF">DH2020_036774</name>
</gene>
<accession>A0ABR0V383</accession>
<evidence type="ECO:0000313" key="3">
    <source>
        <dbReference type="Proteomes" id="UP001318860"/>
    </source>
</evidence>
<sequence>MTQVDQQQPWTLSLRAKAKNLDFKFKLSRILPVSKLFRFSVQFRVHPYILQIKSKPKSSFSLNPKSLKLKFLWIFKNFHFKCSKNKGIARSWFPHKNYFNGRRKRCIWLWALLFAMVGCFIIMRLSSFLIWKCVWRAWNNAAPSGFYYQFFKVI</sequence>
<dbReference type="Proteomes" id="UP001318860">
    <property type="component" value="Unassembled WGS sequence"/>
</dbReference>
<proteinExistence type="predicted"/>
<keyword evidence="1" id="KW-0812">Transmembrane</keyword>
<name>A0ABR0V383_REHGL</name>
<feature type="transmembrane region" description="Helical" evidence="1">
    <location>
        <begin position="107"/>
        <end position="131"/>
    </location>
</feature>
<keyword evidence="1" id="KW-1133">Transmembrane helix</keyword>
<evidence type="ECO:0008006" key="4">
    <source>
        <dbReference type="Google" id="ProtNLM"/>
    </source>
</evidence>
<protein>
    <recommendedName>
        <fullName evidence="4">Transmembrane protein</fullName>
    </recommendedName>
</protein>
<evidence type="ECO:0000313" key="2">
    <source>
        <dbReference type="EMBL" id="KAK6129485.1"/>
    </source>
</evidence>
<keyword evidence="1" id="KW-0472">Membrane</keyword>
<dbReference type="EMBL" id="JABTTQ020001638">
    <property type="protein sequence ID" value="KAK6129485.1"/>
    <property type="molecule type" value="Genomic_DNA"/>
</dbReference>